<dbReference type="EMBL" id="KB203251">
    <property type="protein sequence ID" value="ESO85795.1"/>
    <property type="molecule type" value="Genomic_DNA"/>
</dbReference>
<keyword evidence="4" id="KW-0677">Repeat</keyword>
<dbReference type="InterPro" id="IPR011001">
    <property type="entry name" value="Saposin-like"/>
</dbReference>
<name>V3ZTA6_LOTGI</name>
<dbReference type="GO" id="GO:0005764">
    <property type="term" value="C:lysosome"/>
    <property type="evidence" value="ECO:0007669"/>
    <property type="project" value="InterPro"/>
</dbReference>
<dbReference type="RefSeq" id="XP_009063526.1">
    <property type="nucleotide sequence ID" value="XM_009065278.1"/>
</dbReference>
<dbReference type="CTD" id="20249952"/>
<dbReference type="SMART" id="SM00741">
    <property type="entry name" value="SapB"/>
    <property type="match status" value="2"/>
</dbReference>
<gene>
    <name evidence="9" type="ORF">LOTGIDRAFT_235754</name>
</gene>
<evidence type="ECO:0000256" key="3">
    <source>
        <dbReference type="ARBA" id="ARBA00022729"/>
    </source>
</evidence>
<accession>V3ZTA6</accession>
<proteinExistence type="predicted"/>
<feature type="chain" id="PRO_5004718019" description="Saposin B-type domain-containing protein" evidence="7">
    <location>
        <begin position="17"/>
        <end position="236"/>
    </location>
</feature>
<dbReference type="GO" id="GO:0006665">
    <property type="term" value="P:sphingolipid metabolic process"/>
    <property type="evidence" value="ECO:0007669"/>
    <property type="project" value="InterPro"/>
</dbReference>
<dbReference type="SUPFAM" id="SSF47862">
    <property type="entry name" value="Saposin"/>
    <property type="match status" value="2"/>
</dbReference>
<dbReference type="GO" id="GO:0005576">
    <property type="term" value="C:extracellular region"/>
    <property type="evidence" value="ECO:0007669"/>
    <property type="project" value="UniProtKB-SubCell"/>
</dbReference>
<dbReference type="PANTHER" id="PTHR11480">
    <property type="entry name" value="SAPOSIN-RELATED"/>
    <property type="match status" value="1"/>
</dbReference>
<dbReference type="PANTHER" id="PTHR11480:SF3">
    <property type="entry name" value="BCDNA.GH08312"/>
    <property type="match status" value="1"/>
</dbReference>
<evidence type="ECO:0000256" key="6">
    <source>
        <dbReference type="ARBA" id="ARBA00023180"/>
    </source>
</evidence>
<dbReference type="Pfam" id="PF03489">
    <property type="entry name" value="SapB_2"/>
    <property type="match status" value="2"/>
</dbReference>
<dbReference type="Gene3D" id="1.10.225.10">
    <property type="entry name" value="Saposin-like"/>
    <property type="match status" value="2"/>
</dbReference>
<dbReference type="InterPro" id="IPR007856">
    <property type="entry name" value="SapB_1"/>
</dbReference>
<feature type="domain" description="Saposin B-type" evidence="8">
    <location>
        <begin position="140"/>
        <end position="221"/>
    </location>
</feature>
<dbReference type="GO" id="GO:0016020">
    <property type="term" value="C:membrane"/>
    <property type="evidence" value="ECO:0007669"/>
    <property type="project" value="GOC"/>
</dbReference>
<reference evidence="9 10" key="1">
    <citation type="journal article" date="2013" name="Nature">
        <title>Insights into bilaterian evolution from three spiralian genomes.</title>
        <authorList>
            <person name="Simakov O."/>
            <person name="Marletaz F."/>
            <person name="Cho S.J."/>
            <person name="Edsinger-Gonzales E."/>
            <person name="Havlak P."/>
            <person name="Hellsten U."/>
            <person name="Kuo D.H."/>
            <person name="Larsson T."/>
            <person name="Lv J."/>
            <person name="Arendt D."/>
            <person name="Savage R."/>
            <person name="Osoegawa K."/>
            <person name="de Jong P."/>
            <person name="Grimwood J."/>
            <person name="Chapman J.A."/>
            <person name="Shapiro H."/>
            <person name="Aerts A."/>
            <person name="Otillar R.P."/>
            <person name="Terry A.Y."/>
            <person name="Boore J.L."/>
            <person name="Grigoriev I.V."/>
            <person name="Lindberg D.R."/>
            <person name="Seaver E.C."/>
            <person name="Weisblat D.A."/>
            <person name="Putnam N.H."/>
            <person name="Rokhsar D.S."/>
        </authorList>
    </citation>
    <scope>NUCLEOTIDE SEQUENCE [LARGE SCALE GENOMIC DNA]</scope>
</reference>
<dbReference type="FunFam" id="1.10.225.10:FF:000002">
    <property type="entry name" value="prosaposin isoform X2"/>
    <property type="match status" value="1"/>
</dbReference>
<organism evidence="9 10">
    <name type="scientific">Lottia gigantea</name>
    <name type="common">Giant owl limpet</name>
    <dbReference type="NCBI Taxonomy" id="225164"/>
    <lineage>
        <taxon>Eukaryota</taxon>
        <taxon>Metazoa</taxon>
        <taxon>Spiralia</taxon>
        <taxon>Lophotrochozoa</taxon>
        <taxon>Mollusca</taxon>
        <taxon>Gastropoda</taxon>
        <taxon>Patellogastropoda</taxon>
        <taxon>Lottioidea</taxon>
        <taxon>Lottiidae</taxon>
        <taxon>Lottia</taxon>
    </lineage>
</organism>
<evidence type="ECO:0000313" key="10">
    <source>
        <dbReference type="Proteomes" id="UP000030746"/>
    </source>
</evidence>
<dbReference type="HOGENOM" id="CLU_099640_0_0_1"/>
<dbReference type="GeneID" id="20249952"/>
<evidence type="ECO:0000256" key="4">
    <source>
        <dbReference type="ARBA" id="ARBA00022737"/>
    </source>
</evidence>
<evidence type="ECO:0000256" key="2">
    <source>
        <dbReference type="ARBA" id="ARBA00022525"/>
    </source>
</evidence>
<evidence type="ECO:0000256" key="5">
    <source>
        <dbReference type="ARBA" id="ARBA00023157"/>
    </source>
</evidence>
<dbReference type="AlphaFoldDB" id="V3ZTA6"/>
<dbReference type="OrthoDB" id="69496at2759"/>
<dbReference type="InterPro" id="IPR008138">
    <property type="entry name" value="SapB_2"/>
</dbReference>
<evidence type="ECO:0000256" key="7">
    <source>
        <dbReference type="SAM" id="SignalP"/>
    </source>
</evidence>
<dbReference type="PRINTS" id="PR01797">
    <property type="entry name" value="SAPOSIN"/>
</dbReference>
<keyword evidence="6" id="KW-0325">Glycoprotein</keyword>
<evidence type="ECO:0000259" key="8">
    <source>
        <dbReference type="PROSITE" id="PS50015"/>
    </source>
</evidence>
<keyword evidence="10" id="KW-1185">Reference proteome</keyword>
<dbReference type="PROSITE" id="PS50015">
    <property type="entry name" value="SAP_B"/>
    <property type="match status" value="2"/>
</dbReference>
<keyword evidence="2" id="KW-0964">Secreted</keyword>
<feature type="signal peptide" evidence="7">
    <location>
        <begin position="1"/>
        <end position="16"/>
    </location>
</feature>
<keyword evidence="5" id="KW-1015">Disulfide bond</keyword>
<dbReference type="KEGG" id="lgi:LOTGIDRAFT_235754"/>
<dbReference type="InterPro" id="IPR008373">
    <property type="entry name" value="Saposin"/>
</dbReference>
<dbReference type="InterPro" id="IPR008139">
    <property type="entry name" value="SaposinB_dom"/>
</dbReference>
<evidence type="ECO:0000256" key="1">
    <source>
        <dbReference type="ARBA" id="ARBA00004613"/>
    </source>
</evidence>
<dbReference type="InterPro" id="IPR051428">
    <property type="entry name" value="Sphingo_Act-Surfact_Prot"/>
</dbReference>
<dbReference type="Proteomes" id="UP000030746">
    <property type="component" value="Unassembled WGS sequence"/>
</dbReference>
<protein>
    <recommendedName>
        <fullName evidence="8">Saposin B-type domain-containing protein</fullName>
    </recommendedName>
</protein>
<keyword evidence="3 7" id="KW-0732">Signal</keyword>
<evidence type="ECO:0000313" key="9">
    <source>
        <dbReference type="EMBL" id="ESO85795.1"/>
    </source>
</evidence>
<dbReference type="Pfam" id="PF05184">
    <property type="entry name" value="SapB_1"/>
    <property type="match status" value="2"/>
</dbReference>
<comment type="subcellular location">
    <subcellularLocation>
        <location evidence="1">Secreted</location>
    </subcellularLocation>
</comment>
<feature type="domain" description="Saposin B-type" evidence="8">
    <location>
        <begin position="33"/>
        <end position="114"/>
    </location>
</feature>
<sequence>MMKVFVLLAAVACVYGIPNDDDNRLGLAASDTVDVNCKACQDIIKDLRTILNSNKTQTLIENFLEDRVCSMLGQSAAMCKQYVQSYAPLLFQLMVTELDSLKLCSIIGLCTTQQQILKQPVDESPMLRIFDSKPVNNDKSFGTCFICKMVLKKLYEELGQHATEAEIEAYLDKVCNFLPSTFRSECVSLINEFTPTIIKLVLQKMTPEQICVQIHLCSKAQSNDILGKLFYISPVN</sequence>
<dbReference type="OMA" id="GMCHRAI"/>